<feature type="compositionally biased region" description="Gly residues" evidence="3">
    <location>
        <begin position="154"/>
        <end position="189"/>
    </location>
</feature>
<evidence type="ECO:0000256" key="4">
    <source>
        <dbReference type="SAM" id="SignalP"/>
    </source>
</evidence>
<evidence type="ECO:0000313" key="6">
    <source>
        <dbReference type="Proteomes" id="UP001372834"/>
    </source>
</evidence>
<feature type="compositionally biased region" description="Basic and acidic residues" evidence="3">
    <location>
        <begin position="223"/>
        <end position="233"/>
    </location>
</feature>
<dbReference type="PANTHER" id="PTHR10380:SF119">
    <property type="entry name" value="PROTEIN LETHAL(3)MALIGNANT BLOOD NEOPLASM 1"/>
    <property type="match status" value="1"/>
</dbReference>
<dbReference type="InterPro" id="IPR050468">
    <property type="entry name" value="Cuticle_Struct_Prot"/>
</dbReference>
<dbReference type="PROSITE" id="PS00233">
    <property type="entry name" value="CHIT_BIND_RR_1"/>
    <property type="match status" value="1"/>
</dbReference>
<dbReference type="InterPro" id="IPR031311">
    <property type="entry name" value="CHIT_BIND_RR_consensus"/>
</dbReference>
<dbReference type="EMBL" id="JAWJWE010000039">
    <property type="protein sequence ID" value="KAK6621129.1"/>
    <property type="molecule type" value="Genomic_DNA"/>
</dbReference>
<dbReference type="InterPro" id="IPR000618">
    <property type="entry name" value="Insect_cuticle"/>
</dbReference>
<sequence>MFVKNLLLLLMAVLPLTYCQTADKKSDEDRPYKFGFNIQGYQHRQEEKDDKGLIKGEYGFITADGYYRVTVYATDENGDFKILSMKNYYVGFPPEDPTTTPEVPSMNKNRPAVPNPLTVTQTPPADTKTYQPLSGRMGCSNCLIPSTTPKSQGGESGFGGSKGVVGTQTGGRGTGSGGHPGSGSYGGAGQTSTHGSQQGKPNVVRGNPLSVEGLAPSAGQDGTKTHSQGDKGRPVIGQVREGLPPGVTVGDIKSLLYRFNYTVGFHGHHESGYRNGDKEGNYFFDGRDGTERRVEYLANEFGYQPNITFVELQENDERKPNELTEKQYGLKGYEFKWFYRR</sequence>
<feature type="chain" id="PRO_5042831294" description="Protein lethal(3)malignant blood neoplasm 1" evidence="4">
    <location>
        <begin position="22"/>
        <end position="341"/>
    </location>
</feature>
<feature type="region of interest" description="Disordered" evidence="3">
    <location>
        <begin position="98"/>
        <end position="125"/>
    </location>
</feature>
<keyword evidence="1 2" id="KW-0193">Cuticle</keyword>
<gene>
    <name evidence="5" type="ORF">RUM43_011435</name>
</gene>
<feature type="region of interest" description="Disordered" evidence="3">
    <location>
        <begin position="141"/>
        <end position="242"/>
    </location>
</feature>
<dbReference type="PROSITE" id="PS51155">
    <property type="entry name" value="CHIT_BIND_RR_2"/>
    <property type="match status" value="2"/>
</dbReference>
<accession>A0AAN8NM18</accession>
<proteinExistence type="predicted"/>
<dbReference type="Proteomes" id="UP001372834">
    <property type="component" value="Unassembled WGS sequence"/>
</dbReference>
<evidence type="ECO:0000256" key="2">
    <source>
        <dbReference type="PROSITE-ProRule" id="PRU00497"/>
    </source>
</evidence>
<dbReference type="AlphaFoldDB" id="A0AAN8NM18"/>
<name>A0AAN8NM18_POLSC</name>
<dbReference type="PANTHER" id="PTHR10380">
    <property type="entry name" value="CUTICLE PROTEIN"/>
    <property type="match status" value="1"/>
</dbReference>
<comment type="caution">
    <text evidence="5">The sequence shown here is derived from an EMBL/GenBank/DDBJ whole genome shotgun (WGS) entry which is preliminary data.</text>
</comment>
<evidence type="ECO:0000313" key="5">
    <source>
        <dbReference type="EMBL" id="KAK6621129.1"/>
    </source>
</evidence>
<dbReference type="Pfam" id="PF00379">
    <property type="entry name" value="Chitin_bind_4"/>
    <property type="match status" value="2"/>
</dbReference>
<keyword evidence="4" id="KW-0732">Signal</keyword>
<reference evidence="5 6" key="1">
    <citation type="submission" date="2023-10" db="EMBL/GenBank/DDBJ databases">
        <title>Genomes of two closely related lineages of the louse Polyplax serrata with different host specificities.</title>
        <authorList>
            <person name="Martinu J."/>
            <person name="Tarabai H."/>
            <person name="Stefka J."/>
            <person name="Hypsa V."/>
        </authorList>
    </citation>
    <scope>NUCLEOTIDE SEQUENCE [LARGE SCALE GENOMIC DNA]</scope>
    <source>
        <strain evidence="5">HR10_N</strain>
    </source>
</reference>
<evidence type="ECO:0000256" key="1">
    <source>
        <dbReference type="ARBA" id="ARBA00022460"/>
    </source>
</evidence>
<evidence type="ECO:0000256" key="3">
    <source>
        <dbReference type="SAM" id="MobiDB-lite"/>
    </source>
</evidence>
<dbReference type="GO" id="GO:0008010">
    <property type="term" value="F:structural constituent of chitin-based larval cuticle"/>
    <property type="evidence" value="ECO:0007669"/>
    <property type="project" value="TreeGrafter"/>
</dbReference>
<evidence type="ECO:0008006" key="7">
    <source>
        <dbReference type="Google" id="ProtNLM"/>
    </source>
</evidence>
<feature type="signal peptide" evidence="4">
    <location>
        <begin position="1"/>
        <end position="21"/>
    </location>
</feature>
<dbReference type="GO" id="GO:0062129">
    <property type="term" value="C:chitin-based extracellular matrix"/>
    <property type="evidence" value="ECO:0007669"/>
    <property type="project" value="TreeGrafter"/>
</dbReference>
<organism evidence="5 6">
    <name type="scientific">Polyplax serrata</name>
    <name type="common">Common mouse louse</name>
    <dbReference type="NCBI Taxonomy" id="468196"/>
    <lineage>
        <taxon>Eukaryota</taxon>
        <taxon>Metazoa</taxon>
        <taxon>Ecdysozoa</taxon>
        <taxon>Arthropoda</taxon>
        <taxon>Hexapoda</taxon>
        <taxon>Insecta</taxon>
        <taxon>Pterygota</taxon>
        <taxon>Neoptera</taxon>
        <taxon>Paraneoptera</taxon>
        <taxon>Psocodea</taxon>
        <taxon>Troctomorpha</taxon>
        <taxon>Phthiraptera</taxon>
        <taxon>Anoplura</taxon>
        <taxon>Polyplacidae</taxon>
        <taxon>Polyplax</taxon>
    </lineage>
</organism>
<protein>
    <recommendedName>
        <fullName evidence="7">Protein lethal(3)malignant blood neoplasm 1</fullName>
    </recommendedName>
</protein>